<dbReference type="AlphaFoldDB" id="I7KHF8"/>
<dbReference type="GeneID" id="82847317"/>
<gene>
    <name evidence="4" type="ORF">BN55_01970</name>
</gene>
<dbReference type="OrthoDB" id="1164310at2"/>
<organism evidence="4 5">
    <name type="scientific">Lactobacillus hominis DSM 23910 = CRBIP 24.179</name>
    <dbReference type="NCBI Taxonomy" id="1423758"/>
    <lineage>
        <taxon>Bacteria</taxon>
        <taxon>Bacillati</taxon>
        <taxon>Bacillota</taxon>
        <taxon>Bacilli</taxon>
        <taxon>Lactobacillales</taxon>
        <taxon>Lactobacillaceae</taxon>
        <taxon>Lactobacillus</taxon>
    </lineage>
</organism>
<sequence>MKKKNLLSFCFASLGLVSLCLINHNQVKAAEADGQADVQTQNTSLDSQNPVINENKNNTTQQVTNPTNNERPYNAVATIKYQGPGKVAVWSNYNETKKLTGNYLANGTRWKTFKQAKDTNGSQWYNLGGNQWVIDKYITFSNAPTKKAAVTAQTNTRNGIAYEGQHKRYVFYRNDKIQTGKIVSGSQTFYTDKFGGIYSVQKNVPVISQRPELPTGCEMTAVTMMLQGAGVKVNKFQVARDTPRSSNGDYGFVGNPYSVTGWWVFPNGIAPVVRKYLGHSENLTGASLDRINDKLMHGHAVVMWMANMNGFVNHAITLTGYNTRGVYYYNNPWTGRKESISRASLLSHWARDKKRALSY</sequence>
<name>I7KHF8_9LACO</name>
<dbReference type="Proteomes" id="UP000009320">
    <property type="component" value="Unassembled WGS sequence"/>
</dbReference>
<feature type="chain" id="PRO_5003711531" description="Peptidase C39-like domain-containing protein" evidence="2">
    <location>
        <begin position="30"/>
        <end position="359"/>
    </location>
</feature>
<evidence type="ECO:0000256" key="2">
    <source>
        <dbReference type="SAM" id="SignalP"/>
    </source>
</evidence>
<dbReference type="EMBL" id="CAKE01000015">
    <property type="protein sequence ID" value="CCI82095.1"/>
    <property type="molecule type" value="Genomic_DNA"/>
</dbReference>
<dbReference type="PANTHER" id="PTHR37806">
    <property type="entry name" value="LMO0724 PROTEIN"/>
    <property type="match status" value="1"/>
</dbReference>
<keyword evidence="5" id="KW-1185">Reference proteome</keyword>
<protein>
    <recommendedName>
        <fullName evidence="3">Peptidase C39-like domain-containing protein</fullName>
    </recommendedName>
</protein>
<accession>I7KHF8</accession>
<evidence type="ECO:0000313" key="5">
    <source>
        <dbReference type="Proteomes" id="UP000009320"/>
    </source>
</evidence>
<proteinExistence type="predicted"/>
<evidence type="ECO:0000313" key="4">
    <source>
        <dbReference type="EMBL" id="CCI82095.1"/>
    </source>
</evidence>
<evidence type="ECO:0000259" key="3">
    <source>
        <dbReference type="Pfam" id="PF13529"/>
    </source>
</evidence>
<keyword evidence="2" id="KW-0732">Signal</keyword>
<dbReference type="PANTHER" id="PTHR37806:SF1">
    <property type="entry name" value="PEPTIDASE C39-LIKE DOMAIN-CONTAINING PROTEIN"/>
    <property type="match status" value="1"/>
</dbReference>
<comment type="caution">
    <text evidence="4">The sequence shown here is derived from an EMBL/GenBank/DDBJ whole genome shotgun (WGS) entry which is preliminary data.</text>
</comment>
<dbReference type="Pfam" id="PF13529">
    <property type="entry name" value="Peptidase_C39_2"/>
    <property type="match status" value="1"/>
</dbReference>
<dbReference type="eggNOG" id="COG4990">
    <property type="taxonomic scope" value="Bacteria"/>
</dbReference>
<reference evidence="4 5" key="1">
    <citation type="submission" date="2012-06" db="EMBL/GenBank/DDBJ databases">
        <title>Draft Genome Sequence of Lactobacillus hominis Strain CRBIP 24.179T, isolated from human intestine.</title>
        <authorList>
            <person name="Cousin S."/>
            <person name="Ma L."/>
            <person name="Bizet C."/>
            <person name="Loux V."/>
            <person name="Bouchier C."/>
            <person name="Clermont D."/>
            <person name="Creno S."/>
        </authorList>
    </citation>
    <scope>NUCLEOTIDE SEQUENCE [LARGE SCALE GENOMIC DNA]</scope>
    <source>
        <strain evidence="5">CRBIP 24.179T</strain>
    </source>
</reference>
<feature type="domain" description="Peptidase C39-like" evidence="3">
    <location>
        <begin position="203"/>
        <end position="333"/>
    </location>
</feature>
<dbReference type="STRING" id="1423758.FC41_GL000641"/>
<dbReference type="Gene3D" id="3.90.70.10">
    <property type="entry name" value="Cysteine proteinases"/>
    <property type="match status" value="1"/>
</dbReference>
<evidence type="ECO:0000256" key="1">
    <source>
        <dbReference type="SAM" id="MobiDB-lite"/>
    </source>
</evidence>
<feature type="signal peptide" evidence="2">
    <location>
        <begin position="1"/>
        <end position="29"/>
    </location>
</feature>
<dbReference type="InterPro" id="IPR039564">
    <property type="entry name" value="Peptidase_C39-like"/>
</dbReference>
<feature type="region of interest" description="Disordered" evidence="1">
    <location>
        <begin position="38"/>
        <end position="61"/>
    </location>
</feature>
<feature type="compositionally biased region" description="Polar residues" evidence="1">
    <location>
        <begin position="38"/>
        <end position="52"/>
    </location>
</feature>
<dbReference type="RefSeq" id="WP_008471078.1">
    <property type="nucleotide sequence ID" value="NZ_AYZP01000014.1"/>
</dbReference>